<keyword evidence="1" id="KW-0812">Transmembrane</keyword>
<reference evidence="3" key="2">
    <citation type="journal article" date="2013" name="Stand. Genomic Sci.">
        <title>Complete genome sequence of Desulfocapsa sulfexigens, a marine deltaproteobacterium specialized in disproportionating inorganic sulfur compounds.</title>
        <authorList>
            <person name="Finster K.W."/>
            <person name="Kjeldsen K.U."/>
            <person name="Kube M."/>
            <person name="Reinhardt R."/>
            <person name="Mussmann M."/>
            <person name="Amann R."/>
            <person name="Schreiber L."/>
        </authorList>
    </citation>
    <scope>NUCLEOTIDE SEQUENCE [LARGE SCALE GENOMIC DNA]</scope>
    <source>
        <strain evidence="3">DSM 10523 / SB164P1</strain>
    </source>
</reference>
<dbReference type="KEGG" id="dpi:BN4_11492"/>
<gene>
    <name evidence="2" type="ordered locus">BN4_11492</name>
</gene>
<dbReference type="HOGENOM" id="CLU_2665154_0_0_7"/>
<feature type="transmembrane region" description="Helical" evidence="1">
    <location>
        <begin position="29"/>
        <end position="62"/>
    </location>
</feature>
<proteinExistence type="predicted"/>
<evidence type="ECO:0000256" key="1">
    <source>
        <dbReference type="SAM" id="Phobius"/>
    </source>
</evidence>
<keyword evidence="1" id="KW-0472">Membrane</keyword>
<evidence type="ECO:0000313" key="3">
    <source>
        <dbReference type="Proteomes" id="UP000011724"/>
    </source>
</evidence>
<evidence type="ECO:0000313" key="2">
    <source>
        <dbReference type="EMBL" id="CCH48727.1"/>
    </source>
</evidence>
<dbReference type="OrthoDB" id="5465237at2"/>
<protein>
    <submittedName>
        <fullName evidence="2">Uncharacterized protein</fullName>
    </submittedName>
</protein>
<sequence length="75" mass="8015">MKMSEKSGQVVATEPQSRRSRRWAFREKGILIALCGVLVCRSFGLGLGSTLCHGLLVAALGVPSHKVDFGSSQAQ</sequence>
<dbReference type="EMBL" id="FO203427">
    <property type="protein sequence ID" value="CCH48727.1"/>
    <property type="molecule type" value="Genomic_DNA"/>
</dbReference>
<reference evidence="2 3" key="1">
    <citation type="journal article" date="2013" name="PLoS ONE">
        <title>The first genomic and proteomic characterization of a deep-sea sulfate reducer: insights into the piezophilic lifestyle of Desulfovibrio piezophilus.</title>
        <authorList>
            <person name="Pradel N."/>
            <person name="Ji B."/>
            <person name="Gimenez G."/>
            <person name="Talla E."/>
            <person name="Lenoble P."/>
            <person name="Garel M."/>
            <person name="Tamburini C."/>
            <person name="Fourquet P."/>
            <person name="Lebrun R."/>
            <person name="Bertin P."/>
            <person name="Denis Y."/>
            <person name="Pophillat M."/>
            <person name="Barbe V."/>
            <person name="Ollivier B."/>
            <person name="Dolla A."/>
        </authorList>
    </citation>
    <scope>NUCLEOTIDE SEQUENCE [LARGE SCALE GENOMIC DNA]</scope>
    <source>
        <strain evidence="3">DSM 10523 / SB164P1</strain>
    </source>
</reference>
<dbReference type="RefSeq" id="WP_015414773.1">
    <property type="nucleotide sequence ID" value="NC_020409.1"/>
</dbReference>
<keyword evidence="3" id="KW-1185">Reference proteome</keyword>
<name>M1WS58_PSEP2</name>
<organism evidence="2 3">
    <name type="scientific">Pseudodesulfovibrio piezophilus (strain DSM 21447 / JCM 15486 / C1TLV30)</name>
    <name type="common">Desulfovibrio piezophilus</name>
    <dbReference type="NCBI Taxonomy" id="1322246"/>
    <lineage>
        <taxon>Bacteria</taxon>
        <taxon>Pseudomonadati</taxon>
        <taxon>Thermodesulfobacteriota</taxon>
        <taxon>Desulfovibrionia</taxon>
        <taxon>Desulfovibrionales</taxon>
        <taxon>Desulfovibrionaceae</taxon>
    </lineage>
</organism>
<accession>M1WS58</accession>
<dbReference type="Proteomes" id="UP000011724">
    <property type="component" value="Chromosome"/>
</dbReference>
<dbReference type="PATRIC" id="fig|879567.3.peg.1560"/>
<dbReference type="AlphaFoldDB" id="M1WS58"/>
<keyword evidence="1" id="KW-1133">Transmembrane helix</keyword>